<keyword evidence="3" id="KW-0732">Signal</keyword>
<comment type="similarity">
    <text evidence="1">Belongs to the bacterial solute-binding protein 7 family.</text>
</comment>
<dbReference type="Proteomes" id="UP000445696">
    <property type="component" value="Unassembled WGS sequence"/>
</dbReference>
<evidence type="ECO:0000256" key="2">
    <source>
        <dbReference type="ARBA" id="ARBA00022448"/>
    </source>
</evidence>
<dbReference type="InterPro" id="IPR018389">
    <property type="entry name" value="DctP_fam"/>
</dbReference>
<evidence type="ECO:0000313" key="4">
    <source>
        <dbReference type="EMBL" id="MZR23231.1"/>
    </source>
</evidence>
<evidence type="ECO:0000256" key="3">
    <source>
        <dbReference type="ARBA" id="ARBA00022729"/>
    </source>
</evidence>
<protein>
    <submittedName>
        <fullName evidence="4">ABC transporter substrate-binding protein</fullName>
    </submittedName>
</protein>
<accession>A0A845MHN8</accession>
<dbReference type="EMBL" id="WTVA01000014">
    <property type="protein sequence ID" value="MZR23231.1"/>
    <property type="molecule type" value="Genomic_DNA"/>
</dbReference>
<dbReference type="Gene3D" id="3.40.190.170">
    <property type="entry name" value="Bacterial extracellular solute-binding protein, family 7"/>
    <property type="match status" value="1"/>
</dbReference>
<keyword evidence="2" id="KW-0813">Transport</keyword>
<keyword evidence="5" id="KW-1185">Reference proteome</keyword>
<dbReference type="AlphaFoldDB" id="A0A845MHN8"/>
<organism evidence="4 5">
    <name type="scientific">Sneathiella chungangensis</name>
    <dbReference type="NCBI Taxonomy" id="1418234"/>
    <lineage>
        <taxon>Bacteria</taxon>
        <taxon>Pseudomonadati</taxon>
        <taxon>Pseudomonadota</taxon>
        <taxon>Alphaproteobacteria</taxon>
        <taxon>Sneathiellales</taxon>
        <taxon>Sneathiellaceae</taxon>
        <taxon>Sneathiella</taxon>
    </lineage>
</organism>
<evidence type="ECO:0000256" key="1">
    <source>
        <dbReference type="ARBA" id="ARBA00009023"/>
    </source>
</evidence>
<dbReference type="InterPro" id="IPR038404">
    <property type="entry name" value="TRAP_DctP_sf"/>
</dbReference>
<sequence>MITGASCLPEGSYFSKRFENFVADVNEQGKGVIQINYLGGAPAIGDPFSVGLKIAKGAYDIGNCTGAYYQSALPIADVWKLLERTPDELRENGGWDYITRLHREVNLVPIARLHYGVPFHLYLGPDNKIDSPDLSGLHLRVSPIYTNFFQAMGATTQQTSSTDIFPLMENGTIVGYGWPITGMRPGWETVTKYRVDPGFYEVDFQLLVNAKMWDGLPQEARDLIQKIALEHEAKAGEQDAADIVSAQKKQIDEFGFEVIKFEGEEAEAWLKGAREAGWAGIAKINEEQAKELRKTFAKE</sequence>
<evidence type="ECO:0000313" key="5">
    <source>
        <dbReference type="Proteomes" id="UP000445696"/>
    </source>
</evidence>
<dbReference type="RefSeq" id="WP_161339695.1">
    <property type="nucleotide sequence ID" value="NZ_WTVA01000014.1"/>
</dbReference>
<dbReference type="PANTHER" id="PTHR33376:SF7">
    <property type="entry name" value="C4-DICARBOXYLATE-BINDING PROTEIN DCTB"/>
    <property type="match status" value="1"/>
</dbReference>
<proteinExistence type="inferred from homology"/>
<dbReference type="PANTHER" id="PTHR33376">
    <property type="match status" value="1"/>
</dbReference>
<gene>
    <name evidence="4" type="ORF">GQF03_12915</name>
</gene>
<dbReference type="GO" id="GO:0055085">
    <property type="term" value="P:transmembrane transport"/>
    <property type="evidence" value="ECO:0007669"/>
    <property type="project" value="InterPro"/>
</dbReference>
<comment type="caution">
    <text evidence="4">The sequence shown here is derived from an EMBL/GenBank/DDBJ whole genome shotgun (WGS) entry which is preliminary data.</text>
</comment>
<name>A0A845MHN8_9PROT</name>
<dbReference type="OrthoDB" id="6139617at2"/>
<dbReference type="Pfam" id="PF03480">
    <property type="entry name" value="DctP"/>
    <property type="match status" value="1"/>
</dbReference>
<reference evidence="4 5" key="1">
    <citation type="journal article" date="2014" name="Int. J. Syst. Evol. Microbiol.">
        <title>Sneathiella chungangensis sp. nov., isolated from a marine sand, and emended description of the genus Sneathiella.</title>
        <authorList>
            <person name="Siamphan C."/>
            <person name="Kim H."/>
            <person name="Lee J.S."/>
            <person name="Kim W."/>
        </authorList>
    </citation>
    <scope>NUCLEOTIDE SEQUENCE [LARGE SCALE GENOMIC DNA]</scope>
    <source>
        <strain evidence="4 5">KCTC 32476</strain>
    </source>
</reference>